<feature type="region of interest" description="Disordered" evidence="1">
    <location>
        <begin position="1"/>
        <end position="25"/>
    </location>
</feature>
<evidence type="ECO:0000256" key="1">
    <source>
        <dbReference type="SAM" id="MobiDB-lite"/>
    </source>
</evidence>
<dbReference type="Pfam" id="PF07883">
    <property type="entry name" value="Cupin_2"/>
    <property type="match status" value="1"/>
</dbReference>
<dbReference type="AlphaFoldDB" id="A0A645DYW1"/>
<evidence type="ECO:0000259" key="2">
    <source>
        <dbReference type="Pfam" id="PF07883"/>
    </source>
</evidence>
<evidence type="ECO:0000313" key="3">
    <source>
        <dbReference type="EMBL" id="MPM94700.1"/>
    </source>
</evidence>
<gene>
    <name evidence="3" type="ORF">SDC9_141848</name>
</gene>
<name>A0A645DYW1_9ZZZZ</name>
<proteinExistence type="predicted"/>
<organism evidence="3">
    <name type="scientific">bioreactor metagenome</name>
    <dbReference type="NCBI Taxonomy" id="1076179"/>
    <lineage>
        <taxon>unclassified sequences</taxon>
        <taxon>metagenomes</taxon>
        <taxon>ecological metagenomes</taxon>
    </lineage>
</organism>
<reference evidence="3" key="1">
    <citation type="submission" date="2019-08" db="EMBL/GenBank/DDBJ databases">
        <authorList>
            <person name="Kucharzyk K."/>
            <person name="Murdoch R.W."/>
            <person name="Higgins S."/>
            <person name="Loffler F."/>
        </authorList>
    </citation>
    <scope>NUCLEOTIDE SEQUENCE</scope>
</reference>
<comment type="caution">
    <text evidence="3">The sequence shown here is derived from an EMBL/GenBank/DDBJ whole genome shotgun (WGS) entry which is preliminary data.</text>
</comment>
<dbReference type="SUPFAM" id="SSF51182">
    <property type="entry name" value="RmlC-like cupins"/>
    <property type="match status" value="1"/>
</dbReference>
<protein>
    <recommendedName>
        <fullName evidence="2">Cupin type-2 domain-containing protein</fullName>
    </recommendedName>
</protein>
<accession>A0A645DYW1</accession>
<dbReference type="Gene3D" id="2.60.120.10">
    <property type="entry name" value="Jelly Rolls"/>
    <property type="match status" value="1"/>
</dbReference>
<dbReference type="InterPro" id="IPR013096">
    <property type="entry name" value="Cupin_2"/>
</dbReference>
<sequence length="113" mass="12911">MKDFPDFMKNEKNRVPGSSQNTEDIEGYYYEGPGEGQMAFWTCYSDRESKKHRHDFDEYTIIVSGQYTACFEDGREIVLNPGDEVFVPAGTLQWGRCIAGTRSIHAFGGKRIQ</sequence>
<feature type="compositionally biased region" description="Basic and acidic residues" evidence="1">
    <location>
        <begin position="1"/>
        <end position="14"/>
    </location>
</feature>
<dbReference type="EMBL" id="VSSQ01041295">
    <property type="protein sequence ID" value="MPM94700.1"/>
    <property type="molecule type" value="Genomic_DNA"/>
</dbReference>
<dbReference type="InterPro" id="IPR011051">
    <property type="entry name" value="RmlC_Cupin_sf"/>
</dbReference>
<dbReference type="InterPro" id="IPR014710">
    <property type="entry name" value="RmlC-like_jellyroll"/>
</dbReference>
<feature type="domain" description="Cupin type-2" evidence="2">
    <location>
        <begin position="48"/>
        <end position="91"/>
    </location>
</feature>